<dbReference type="SUPFAM" id="SSF50993">
    <property type="entry name" value="Peptidase/esterase 'gauge' domain"/>
    <property type="match status" value="1"/>
</dbReference>
<dbReference type="AlphaFoldDB" id="A0A0F9YAS6"/>
<evidence type="ECO:0008006" key="8">
    <source>
        <dbReference type="Google" id="ProtNLM"/>
    </source>
</evidence>
<dbReference type="GO" id="GO:0004252">
    <property type="term" value="F:serine-type endopeptidase activity"/>
    <property type="evidence" value="ECO:0007669"/>
    <property type="project" value="InterPro"/>
</dbReference>
<gene>
    <name evidence="7" type="ORF">LCGC14_0115030</name>
</gene>
<feature type="domain" description="Peptidase S9 prolyl oligopeptidase catalytic" evidence="5">
    <location>
        <begin position="457"/>
        <end position="671"/>
    </location>
</feature>
<accession>A0A0F9YAS6</accession>
<dbReference type="Pfam" id="PF02897">
    <property type="entry name" value="Peptidase_S9_N"/>
    <property type="match status" value="1"/>
</dbReference>
<reference evidence="7" key="1">
    <citation type="journal article" date="2015" name="Nature">
        <title>Complex archaea that bridge the gap between prokaryotes and eukaryotes.</title>
        <authorList>
            <person name="Spang A."/>
            <person name="Saw J.H."/>
            <person name="Jorgensen S.L."/>
            <person name="Zaremba-Niedzwiedzka K."/>
            <person name="Martijn J."/>
            <person name="Lind A.E."/>
            <person name="van Eijk R."/>
            <person name="Schleper C."/>
            <person name="Guy L."/>
            <person name="Ettema T.J."/>
        </authorList>
    </citation>
    <scope>NUCLEOTIDE SEQUENCE</scope>
</reference>
<dbReference type="InterPro" id="IPR051543">
    <property type="entry name" value="Serine_Peptidase_S9A"/>
</dbReference>
<dbReference type="Gene3D" id="3.40.50.1820">
    <property type="entry name" value="alpha/beta hydrolase"/>
    <property type="match status" value="1"/>
</dbReference>
<dbReference type="SUPFAM" id="SSF53474">
    <property type="entry name" value="alpha/beta-Hydrolases"/>
    <property type="match status" value="1"/>
</dbReference>
<dbReference type="InterPro" id="IPR001375">
    <property type="entry name" value="Peptidase_S9_cat"/>
</dbReference>
<organism evidence="7">
    <name type="scientific">marine sediment metagenome</name>
    <dbReference type="NCBI Taxonomy" id="412755"/>
    <lineage>
        <taxon>unclassified sequences</taxon>
        <taxon>metagenomes</taxon>
        <taxon>ecological metagenomes</taxon>
    </lineage>
</organism>
<evidence type="ECO:0000259" key="6">
    <source>
        <dbReference type="Pfam" id="PF02897"/>
    </source>
</evidence>
<dbReference type="Gene3D" id="2.130.10.120">
    <property type="entry name" value="Prolyl oligopeptidase, N-terminal domain"/>
    <property type="match status" value="1"/>
</dbReference>
<comment type="similarity">
    <text evidence="1">Belongs to the peptidase S9A family.</text>
</comment>
<sequence>MRPDHQQPQAHRQSGADPYAWLEQRDAPEAVSYLNAENAYTDAWQLPQRALQQQLFDEIKGRIRETDLGLPSAKGKWLYYQRTETGAEYPRFYRCARLVPDSLAIDSQSEQLLLDLNQLAADHEFLQLGDFSISPDQRSLAYSLDTQGNETYRLFLLSLDDQQTHELSLEEADGSLCWALDSQTLFAVSMDETSRPATLWRLQLDHEPVEVFHEPDQRFYLGAYRSSSERFICVSSTSKNTSEVHFLPANEPTAALQCLAAREQGHEYDADHGNQGFMIRSNRLGETFCLYRCSAEHPGLDNWQLVTAPDPARTLEDVSLQSTALVLQYRNQALAELEIRADGVQPYTLNMPEAVYSLSVQGGEEYISAQIRLRYESLNRPAEVRALTLATGEQKVLKQTPVEGDFNADDYLVERLWAEAPDGARVPISLIGRKDVSGCAPLYLYGYGSYGASMDPWFSHPRLSLLQRGWRFAIAHIRGGADMGEYWYQQGKLEHKANTFTDFIACAEQLINLEKTNAQQLTVAGGSAGGLLIGNVINQRPELFAAAVADVPFVDVWNTMNNPDLPLTVGEYEEWGNPNEPDVAARIKSYAPYENVAALDYPALWVTAGYHDVRVQYWEAAKWVAKLRYLRSNDQPLLLRTQMSAGHGGASGRYQAMREVAEEYSFLLKVIPGHSGN</sequence>
<feature type="domain" description="Peptidase S9A N-terminal" evidence="6">
    <location>
        <begin position="4"/>
        <end position="399"/>
    </location>
</feature>
<dbReference type="PRINTS" id="PR00862">
    <property type="entry name" value="PROLIGOPTASE"/>
</dbReference>
<evidence type="ECO:0000313" key="7">
    <source>
        <dbReference type="EMBL" id="KKO01694.1"/>
    </source>
</evidence>
<dbReference type="InterPro" id="IPR002470">
    <property type="entry name" value="Peptidase_S9A"/>
</dbReference>
<keyword evidence="4" id="KW-0720">Serine protease</keyword>
<dbReference type="PANTHER" id="PTHR11757:SF19">
    <property type="entry name" value="PROLYL ENDOPEPTIDASE-LIKE"/>
    <property type="match status" value="1"/>
</dbReference>
<protein>
    <recommendedName>
        <fullName evidence="8">Peptidase S9 prolyl oligopeptidase catalytic domain-containing protein</fullName>
    </recommendedName>
</protein>
<evidence type="ECO:0000259" key="5">
    <source>
        <dbReference type="Pfam" id="PF00326"/>
    </source>
</evidence>
<evidence type="ECO:0000256" key="3">
    <source>
        <dbReference type="ARBA" id="ARBA00022801"/>
    </source>
</evidence>
<keyword evidence="3" id="KW-0378">Hydrolase</keyword>
<dbReference type="EMBL" id="LAZR01000034">
    <property type="protein sequence ID" value="KKO01694.1"/>
    <property type="molecule type" value="Genomic_DNA"/>
</dbReference>
<keyword evidence="2" id="KW-0645">Protease</keyword>
<evidence type="ECO:0000256" key="4">
    <source>
        <dbReference type="ARBA" id="ARBA00022825"/>
    </source>
</evidence>
<proteinExistence type="inferred from homology"/>
<evidence type="ECO:0000256" key="2">
    <source>
        <dbReference type="ARBA" id="ARBA00022670"/>
    </source>
</evidence>
<dbReference type="InterPro" id="IPR029058">
    <property type="entry name" value="AB_hydrolase_fold"/>
</dbReference>
<dbReference type="Pfam" id="PF00326">
    <property type="entry name" value="Peptidase_S9"/>
    <property type="match status" value="1"/>
</dbReference>
<comment type="caution">
    <text evidence="7">The sequence shown here is derived from an EMBL/GenBank/DDBJ whole genome shotgun (WGS) entry which is preliminary data.</text>
</comment>
<name>A0A0F9YAS6_9ZZZZ</name>
<evidence type="ECO:0000256" key="1">
    <source>
        <dbReference type="ARBA" id="ARBA00005228"/>
    </source>
</evidence>
<dbReference type="InterPro" id="IPR023302">
    <property type="entry name" value="Pept_S9A_N"/>
</dbReference>
<dbReference type="GO" id="GO:0006508">
    <property type="term" value="P:proteolysis"/>
    <property type="evidence" value="ECO:0007669"/>
    <property type="project" value="UniProtKB-KW"/>
</dbReference>
<dbReference type="PANTHER" id="PTHR11757">
    <property type="entry name" value="PROTEASE FAMILY S9A OLIGOPEPTIDASE"/>
    <property type="match status" value="1"/>
</dbReference>